<feature type="binding site" evidence="14">
    <location>
        <position position="505"/>
    </location>
    <ligand>
        <name>Zn(2+)</name>
        <dbReference type="ChEBI" id="CHEBI:29105"/>
        <note>catalytic</note>
    </ligand>
</feature>
<keyword evidence="5 14" id="KW-0479">Metal-binding</keyword>
<dbReference type="RefSeq" id="WP_005522122.1">
    <property type="nucleotide sequence ID" value="NZ_EQ973330.1"/>
</dbReference>
<feature type="transmembrane region" description="Helical" evidence="14">
    <location>
        <begin position="7"/>
        <end position="26"/>
    </location>
</feature>
<comment type="caution">
    <text evidence="18">The sequence shown here is derived from an EMBL/GenBank/DDBJ whole genome shotgun (WGS) entry which is preliminary data.</text>
</comment>
<feature type="active site" evidence="14">
    <location>
        <position position="430"/>
    </location>
</feature>
<comment type="similarity">
    <text evidence="13 14">In the central section; belongs to the AAA ATPase family.</text>
</comment>
<feature type="region of interest" description="Disordered" evidence="16">
    <location>
        <begin position="692"/>
        <end position="977"/>
    </location>
</feature>
<dbReference type="Pfam" id="PF00004">
    <property type="entry name" value="AAA"/>
    <property type="match status" value="1"/>
</dbReference>
<evidence type="ECO:0000259" key="17">
    <source>
        <dbReference type="SMART" id="SM00382"/>
    </source>
</evidence>
<dbReference type="CDD" id="cd19501">
    <property type="entry name" value="RecA-like_FtsH"/>
    <property type="match status" value="1"/>
</dbReference>
<dbReference type="GO" id="GO:0016887">
    <property type="term" value="F:ATP hydrolysis activity"/>
    <property type="evidence" value="ECO:0007669"/>
    <property type="project" value="UniProtKB-UniRule"/>
</dbReference>
<dbReference type="PANTHER" id="PTHR23076:SF97">
    <property type="entry name" value="ATP-DEPENDENT ZINC METALLOPROTEASE YME1L1"/>
    <property type="match status" value="1"/>
</dbReference>
<comment type="similarity">
    <text evidence="2 14">In the C-terminal section; belongs to the peptidase M41 family.</text>
</comment>
<dbReference type="InterPro" id="IPR003959">
    <property type="entry name" value="ATPase_AAA_core"/>
</dbReference>
<dbReference type="GO" id="GO:0005886">
    <property type="term" value="C:plasma membrane"/>
    <property type="evidence" value="ECO:0007669"/>
    <property type="project" value="UniProtKB-SubCell"/>
</dbReference>
<evidence type="ECO:0000256" key="4">
    <source>
        <dbReference type="ARBA" id="ARBA00022692"/>
    </source>
</evidence>
<dbReference type="EC" id="3.4.24.-" evidence="14"/>
<dbReference type="HOGENOM" id="CLU_000688_16_1_11"/>
<evidence type="ECO:0000256" key="7">
    <source>
        <dbReference type="ARBA" id="ARBA00022801"/>
    </source>
</evidence>
<feature type="domain" description="AAA+ ATPase" evidence="17">
    <location>
        <begin position="199"/>
        <end position="338"/>
    </location>
</feature>
<keyword evidence="10 14" id="KW-1133">Transmembrane helix</keyword>
<keyword evidence="7 14" id="KW-0378">Hydrolase</keyword>
<dbReference type="InterPro" id="IPR000642">
    <property type="entry name" value="Peptidase_M41"/>
</dbReference>
<evidence type="ECO:0000256" key="6">
    <source>
        <dbReference type="ARBA" id="ARBA00022741"/>
    </source>
</evidence>
<feature type="binding site" evidence="14">
    <location>
        <begin position="207"/>
        <end position="214"/>
    </location>
    <ligand>
        <name>ATP</name>
        <dbReference type="ChEBI" id="CHEBI:30616"/>
    </ligand>
</feature>
<dbReference type="InterPro" id="IPR003960">
    <property type="entry name" value="ATPase_AAA_CS"/>
</dbReference>
<dbReference type="GO" id="GO:0004222">
    <property type="term" value="F:metalloendopeptidase activity"/>
    <property type="evidence" value="ECO:0007669"/>
    <property type="project" value="InterPro"/>
</dbReference>
<feature type="compositionally biased region" description="Basic and acidic residues" evidence="16">
    <location>
        <begin position="806"/>
        <end position="827"/>
    </location>
</feature>
<evidence type="ECO:0000256" key="14">
    <source>
        <dbReference type="HAMAP-Rule" id="MF_01458"/>
    </source>
</evidence>
<feature type="compositionally biased region" description="Polar residues" evidence="16">
    <location>
        <begin position="786"/>
        <end position="797"/>
    </location>
</feature>
<feature type="compositionally biased region" description="Low complexity" evidence="16">
    <location>
        <begin position="933"/>
        <end position="944"/>
    </location>
</feature>
<proteinExistence type="inferred from homology"/>
<feature type="compositionally biased region" description="Basic and acidic residues" evidence="16">
    <location>
        <begin position="961"/>
        <end position="977"/>
    </location>
</feature>
<feature type="compositionally biased region" description="Polar residues" evidence="16">
    <location>
        <begin position="843"/>
        <end position="864"/>
    </location>
</feature>
<evidence type="ECO:0000256" key="11">
    <source>
        <dbReference type="ARBA" id="ARBA00023049"/>
    </source>
</evidence>
<keyword evidence="4 14" id="KW-0812">Transmembrane</keyword>
<dbReference type="InterPro" id="IPR037219">
    <property type="entry name" value="Peptidase_M41-like"/>
</dbReference>
<dbReference type="Gene3D" id="3.40.50.300">
    <property type="entry name" value="P-loop containing nucleotide triphosphate hydrolases"/>
    <property type="match status" value="1"/>
</dbReference>
<feature type="compositionally biased region" description="Basic and acidic residues" evidence="16">
    <location>
        <begin position="915"/>
        <end position="931"/>
    </location>
</feature>
<dbReference type="InterPro" id="IPR027417">
    <property type="entry name" value="P-loop_NTPase"/>
</dbReference>
<keyword evidence="9 14" id="KW-0067">ATP-binding</keyword>
<dbReference type="SMART" id="SM00382">
    <property type="entry name" value="AAA"/>
    <property type="match status" value="1"/>
</dbReference>
<evidence type="ECO:0000256" key="15">
    <source>
        <dbReference type="RuleBase" id="RU003651"/>
    </source>
</evidence>
<evidence type="ECO:0000256" key="1">
    <source>
        <dbReference type="ARBA" id="ARBA00004370"/>
    </source>
</evidence>
<evidence type="ECO:0000256" key="5">
    <source>
        <dbReference type="ARBA" id="ARBA00022723"/>
    </source>
</evidence>
<feature type="transmembrane region" description="Helical" evidence="14">
    <location>
        <begin position="114"/>
        <end position="136"/>
    </location>
</feature>
<protein>
    <recommendedName>
        <fullName evidence="14">ATP-dependent zinc metalloprotease FtsH</fullName>
        <ecNumber evidence="14">3.4.24.-</ecNumber>
    </recommendedName>
</protein>
<comment type="similarity">
    <text evidence="15">Belongs to the AAA ATPase family.</text>
</comment>
<keyword evidence="3 14" id="KW-0645">Protease</keyword>
<evidence type="ECO:0000256" key="12">
    <source>
        <dbReference type="ARBA" id="ARBA00023136"/>
    </source>
</evidence>
<dbReference type="EMBL" id="ACEB01000031">
    <property type="protein sequence ID" value="EEG26254.1"/>
    <property type="molecule type" value="Genomic_DNA"/>
</dbReference>
<gene>
    <name evidence="14" type="primary">ftsH</name>
    <name evidence="18" type="synonym">hflB</name>
    <name evidence="18" type="ORF">CORMATOL_02145</name>
</gene>
<dbReference type="GO" id="GO:0004176">
    <property type="term" value="F:ATP-dependent peptidase activity"/>
    <property type="evidence" value="ECO:0007669"/>
    <property type="project" value="InterPro"/>
</dbReference>
<evidence type="ECO:0000256" key="8">
    <source>
        <dbReference type="ARBA" id="ARBA00022833"/>
    </source>
</evidence>
<dbReference type="Proteomes" id="UP000006247">
    <property type="component" value="Unassembled WGS sequence"/>
</dbReference>
<feature type="binding site" evidence="14">
    <location>
        <position position="429"/>
    </location>
    <ligand>
        <name>Zn(2+)</name>
        <dbReference type="ChEBI" id="CHEBI:29105"/>
        <note>catalytic</note>
    </ligand>
</feature>
<dbReference type="PRINTS" id="PR00830">
    <property type="entry name" value="ENDOLAPTASE"/>
</dbReference>
<dbReference type="PANTHER" id="PTHR23076">
    <property type="entry name" value="METALLOPROTEASE M41 FTSH"/>
    <property type="match status" value="1"/>
</dbReference>
<dbReference type="AlphaFoldDB" id="C0E569"/>
<dbReference type="GO" id="GO:0030163">
    <property type="term" value="P:protein catabolic process"/>
    <property type="evidence" value="ECO:0007669"/>
    <property type="project" value="UniProtKB-UniRule"/>
</dbReference>
<dbReference type="SUPFAM" id="SSF52540">
    <property type="entry name" value="P-loop containing nucleoside triphosphate hydrolases"/>
    <property type="match status" value="1"/>
</dbReference>
<dbReference type="Pfam" id="PF01434">
    <property type="entry name" value="Peptidase_M41"/>
    <property type="match status" value="1"/>
</dbReference>
<evidence type="ECO:0000256" key="10">
    <source>
        <dbReference type="ARBA" id="ARBA00022989"/>
    </source>
</evidence>
<organism evidence="18 19">
    <name type="scientific">Corynebacterium matruchotii ATCC 33806</name>
    <dbReference type="NCBI Taxonomy" id="566549"/>
    <lineage>
        <taxon>Bacteria</taxon>
        <taxon>Bacillati</taxon>
        <taxon>Actinomycetota</taxon>
        <taxon>Actinomycetes</taxon>
        <taxon>Mycobacteriales</taxon>
        <taxon>Corynebacteriaceae</taxon>
        <taxon>Corynebacterium</taxon>
    </lineage>
</organism>
<dbReference type="Gene3D" id="1.10.8.60">
    <property type="match status" value="1"/>
</dbReference>
<keyword evidence="11 14" id="KW-0482">Metalloprotease</keyword>
<dbReference type="HAMAP" id="MF_01458">
    <property type="entry name" value="FtsH"/>
    <property type="match status" value="1"/>
</dbReference>
<keyword evidence="8 14" id="KW-0862">Zinc</keyword>
<dbReference type="MEROPS" id="M41.015"/>
<feature type="compositionally biased region" description="Low complexity" evidence="16">
    <location>
        <begin position="747"/>
        <end position="769"/>
    </location>
</feature>
<evidence type="ECO:0000256" key="13">
    <source>
        <dbReference type="ARBA" id="ARBA00061570"/>
    </source>
</evidence>
<sequence length="977" mass="105074">MKNKKIIQIGAITAIALISLYLISLLSSTTRGFVNVETSVAMTQLKKNNVTEANIDDREQRLRLKLKQGIEHDGKQNVTEIMTQYPARTSPDIFKKVEASKTDKFTTNVTQDSILVQMLSYILPMLIVFGLILWFFSRMQGGGMGMFGFGGNRAKELTKDMPTNTFADVAGANEAVDELQEIKDFLQDPSRYEALGAKIPRGVLLYGPPGTGKTLLARAVAGEAGVPFYSISGSDFVEMFVGVGASRVRDLFKQARENSPCIIFVDEIDAVGRQRGSGMGGGHDEREQTLNQLLVEMDGFGDREGVILMAATNRPDILDQALLRPGRFDRQIPVTNPDLKGREAILKVHAEGKPFAKDVDLAALARRTAGMSGADLANVLNEAALLTARIGGNVITADALEEATDRVIGGPRRSSKVISEKEKKVTAYHEGGHTLAAWALKNIERVYKVTILARGRTGGHAMTAQEDDKGMYNRDELYARLVFAMGGRAAEELVFGEPTTGASADIEMATKIAKSMLVEYGMSPSLGMVKYGDEQGDPFMGRGGQGQLEYSQDTAALIDREMKFLLDKAHSDAYEILSEYRDYLDKLAEKLLEKETLRRPDLEALFDGITPREVGEVFPGEDYRFPRQVGREPVKTPTELAIERGEEPPKPFSLLEASKAARAKRAAELEAMKRKEEAGLAGAGAGAGAGVGAGVNAPNGFGANFNSGGPGGPGGQGGSGGPNGGSPQGGPNGLNGPGSGPQGRGAGPQPQQSQQQQQPQPQVPQNHNGQQGGSHSAGAEVGSGAGNNQKQKTSLSRSVLGASARRLIERPNSDRSDRGTRGDRGGRSDGLGGSLGGAHDKSQQQSVSQNTAGMPQGPASQSPQGEKPGERRYAGSPPPAGWTVPGDRANNPYANSAQRHSAPVPPEEEIGFRLPENERTEHPWRDEEPKTDSSSQSQSQSQSQHFRSWDKQMRDNQATDIFDRFPNDDDKSEGKHR</sequence>
<comment type="subunit">
    <text evidence="14">Homohexamer.</text>
</comment>
<evidence type="ECO:0000256" key="9">
    <source>
        <dbReference type="ARBA" id="ARBA00022840"/>
    </source>
</evidence>
<dbReference type="NCBIfam" id="TIGR01241">
    <property type="entry name" value="FtsH_fam"/>
    <property type="match status" value="1"/>
</dbReference>
<dbReference type="GO" id="GO:0008270">
    <property type="term" value="F:zinc ion binding"/>
    <property type="evidence" value="ECO:0007669"/>
    <property type="project" value="UniProtKB-UniRule"/>
</dbReference>
<accession>C0E569</accession>
<dbReference type="FunFam" id="3.40.50.300:FF:000001">
    <property type="entry name" value="ATP-dependent zinc metalloprotease FtsH"/>
    <property type="match status" value="1"/>
</dbReference>
<dbReference type="SUPFAM" id="SSF140990">
    <property type="entry name" value="FtsH protease domain-like"/>
    <property type="match status" value="1"/>
</dbReference>
<feature type="binding site" evidence="14">
    <location>
        <position position="433"/>
    </location>
    <ligand>
        <name>Zn(2+)</name>
        <dbReference type="ChEBI" id="CHEBI:29105"/>
        <note>catalytic</note>
    </ligand>
</feature>
<dbReference type="InterPro" id="IPR041569">
    <property type="entry name" value="AAA_lid_3"/>
</dbReference>
<comment type="subcellular location">
    <subcellularLocation>
        <location evidence="14">Cell membrane</location>
        <topology evidence="14">Multi-pass membrane protein</topology>
        <orientation evidence="14">Cytoplasmic side</orientation>
    </subcellularLocation>
    <subcellularLocation>
        <location evidence="1">Membrane</location>
    </subcellularLocation>
</comment>
<comment type="function">
    <text evidence="14">Acts as a processive, ATP-dependent zinc metallopeptidase for both cytoplasmic and membrane proteins. Plays a role in the quality control of integral membrane proteins.</text>
</comment>
<name>C0E569_9CORY</name>
<dbReference type="GO" id="GO:0006508">
    <property type="term" value="P:proteolysis"/>
    <property type="evidence" value="ECO:0007669"/>
    <property type="project" value="UniProtKB-KW"/>
</dbReference>
<dbReference type="InterPro" id="IPR005936">
    <property type="entry name" value="FtsH"/>
</dbReference>
<keyword evidence="6 14" id="KW-0547">Nucleotide-binding</keyword>
<comment type="cofactor">
    <cofactor evidence="14">
        <name>Zn(2+)</name>
        <dbReference type="ChEBI" id="CHEBI:29105"/>
    </cofactor>
    <text evidence="14">Binds 1 zinc ion per subunit.</text>
</comment>
<dbReference type="FunFam" id="1.20.58.760:FF:000001">
    <property type="entry name" value="ATP-dependent zinc metalloprotease FtsH"/>
    <property type="match status" value="1"/>
</dbReference>
<dbReference type="GO" id="GO:0005524">
    <property type="term" value="F:ATP binding"/>
    <property type="evidence" value="ECO:0007669"/>
    <property type="project" value="UniProtKB-UniRule"/>
</dbReference>
<evidence type="ECO:0000313" key="19">
    <source>
        <dbReference type="Proteomes" id="UP000006247"/>
    </source>
</evidence>
<evidence type="ECO:0000256" key="3">
    <source>
        <dbReference type="ARBA" id="ARBA00022670"/>
    </source>
</evidence>
<dbReference type="InterPro" id="IPR003593">
    <property type="entry name" value="AAA+_ATPase"/>
</dbReference>
<feature type="compositionally biased region" description="Gly residues" evidence="16">
    <location>
        <begin position="708"/>
        <end position="746"/>
    </location>
</feature>
<feature type="compositionally biased region" description="Low complexity" evidence="16">
    <location>
        <begin position="694"/>
        <end position="707"/>
    </location>
</feature>
<reference evidence="18 19" key="1">
    <citation type="submission" date="2009-01" db="EMBL/GenBank/DDBJ databases">
        <authorList>
            <person name="Fulton L."/>
            <person name="Clifton S."/>
            <person name="Chinwalla A.T."/>
            <person name="Mitreva M."/>
            <person name="Sodergren E."/>
            <person name="Weinstock G."/>
            <person name="Clifton S."/>
            <person name="Dooling D.J."/>
            <person name="Fulton B."/>
            <person name="Minx P."/>
            <person name="Pepin K.H."/>
            <person name="Johnson M."/>
            <person name="Bhonagiri V."/>
            <person name="Nash W.E."/>
            <person name="Mardis E.R."/>
            <person name="Wilson R.K."/>
        </authorList>
    </citation>
    <scope>NUCLEOTIDE SEQUENCE [LARGE SCALE GENOMIC DNA]</scope>
    <source>
        <strain evidence="18 19">ATCC 33806</strain>
    </source>
</reference>
<keyword evidence="12 14" id="KW-0472">Membrane</keyword>
<dbReference type="Gene3D" id="1.20.58.760">
    <property type="entry name" value="Peptidase M41"/>
    <property type="match status" value="1"/>
</dbReference>
<evidence type="ECO:0000256" key="2">
    <source>
        <dbReference type="ARBA" id="ARBA00010044"/>
    </source>
</evidence>
<keyword evidence="14" id="KW-1003">Cell membrane</keyword>
<evidence type="ECO:0000313" key="18">
    <source>
        <dbReference type="EMBL" id="EEG26254.1"/>
    </source>
</evidence>
<dbReference type="FunFam" id="1.10.8.60:FF:000001">
    <property type="entry name" value="ATP-dependent zinc metalloprotease FtsH"/>
    <property type="match status" value="1"/>
</dbReference>
<dbReference type="PROSITE" id="PS00674">
    <property type="entry name" value="AAA"/>
    <property type="match status" value="1"/>
</dbReference>
<dbReference type="Pfam" id="PF17862">
    <property type="entry name" value="AAA_lid_3"/>
    <property type="match status" value="1"/>
</dbReference>
<evidence type="ECO:0000256" key="16">
    <source>
        <dbReference type="SAM" id="MobiDB-lite"/>
    </source>
</evidence>